<dbReference type="SMART" id="SM01294">
    <property type="entry name" value="PKS_PP_betabranch"/>
    <property type="match status" value="1"/>
</dbReference>
<dbReference type="PROSITE" id="PS50075">
    <property type="entry name" value="CARRIER"/>
    <property type="match status" value="1"/>
</dbReference>
<dbReference type="InterPro" id="IPR006162">
    <property type="entry name" value="Ppantetheine_attach_site"/>
</dbReference>
<keyword evidence="8" id="KW-1185">Reference proteome</keyword>
<reference evidence="8" key="1">
    <citation type="journal article" date="2019" name="Int. J. Syst. Evol. Microbiol.">
        <title>The Global Catalogue of Microorganisms (GCM) 10K type strain sequencing project: providing services to taxonomists for standard genome sequencing and annotation.</title>
        <authorList>
            <consortium name="The Broad Institute Genomics Platform"/>
            <consortium name="The Broad Institute Genome Sequencing Center for Infectious Disease"/>
            <person name="Wu L."/>
            <person name="Ma J."/>
        </authorList>
    </citation>
    <scope>NUCLEOTIDE SEQUENCE [LARGE SCALE GENOMIC DNA]</scope>
    <source>
        <strain evidence="8">JCM 4504</strain>
    </source>
</reference>
<keyword evidence="2" id="KW-0597">Phosphoprotein</keyword>
<feature type="region of interest" description="Disordered" evidence="5">
    <location>
        <begin position="1"/>
        <end position="42"/>
    </location>
</feature>
<gene>
    <name evidence="7" type="ORF">ACFQFF_01220</name>
</gene>
<evidence type="ECO:0000256" key="5">
    <source>
        <dbReference type="SAM" id="MobiDB-lite"/>
    </source>
</evidence>
<dbReference type="RefSeq" id="WP_386453762.1">
    <property type="nucleotide sequence ID" value="NZ_JBHSUW010000001.1"/>
</dbReference>
<keyword evidence="1" id="KW-0596">Phosphopantetheine</keyword>
<feature type="compositionally biased region" description="Acidic residues" evidence="5">
    <location>
        <begin position="178"/>
        <end position="188"/>
    </location>
</feature>
<feature type="compositionally biased region" description="Pro residues" evidence="5">
    <location>
        <begin position="1"/>
        <end position="19"/>
    </location>
</feature>
<evidence type="ECO:0000259" key="6">
    <source>
        <dbReference type="PROSITE" id="PS50075"/>
    </source>
</evidence>
<dbReference type="Proteomes" id="UP001596321">
    <property type="component" value="Unassembled WGS sequence"/>
</dbReference>
<protein>
    <submittedName>
        <fullName evidence="7">Acyl carrier protein</fullName>
    </submittedName>
</protein>
<dbReference type="PANTHER" id="PTHR43775">
    <property type="entry name" value="FATTY ACID SYNTHASE"/>
    <property type="match status" value="1"/>
</dbReference>
<sequence length="201" mass="21520">MPSPARPHGPPPPPAPHTPPAAECPTAKDRRTSADDWPDSPAQQQALLHRIVLGHVAAVLGHASAESLDAGRGFLDLGMSSLTAVELRNRLNAETGLSLPTTLIFDHPDPAALVRHLRTELGTDTGETRQPVFAELADLEAAVGGAELDDQERAHLAKRLKALQWKLDSTPDGAQRDDDSDLDTSTDDEMFDLIDNELGLA</sequence>
<feature type="domain" description="Carrier" evidence="6">
    <location>
        <begin position="46"/>
        <end position="121"/>
    </location>
</feature>
<dbReference type="InterPro" id="IPR009081">
    <property type="entry name" value="PP-bd_ACP"/>
</dbReference>
<accession>A0ABW1XQQ4</accession>
<keyword evidence="3" id="KW-0808">Transferase</keyword>
<dbReference type="InterPro" id="IPR050091">
    <property type="entry name" value="PKS_NRPS_Biosynth_Enz"/>
</dbReference>
<comment type="caution">
    <text evidence="7">The sequence shown here is derived from an EMBL/GenBank/DDBJ whole genome shotgun (WGS) entry which is preliminary data.</text>
</comment>
<dbReference type="InterPro" id="IPR020806">
    <property type="entry name" value="PKS_PP-bd"/>
</dbReference>
<dbReference type="Pfam" id="PF00550">
    <property type="entry name" value="PP-binding"/>
    <property type="match status" value="1"/>
</dbReference>
<evidence type="ECO:0000256" key="4">
    <source>
        <dbReference type="ARBA" id="ARBA00023268"/>
    </source>
</evidence>
<dbReference type="InterPro" id="IPR036736">
    <property type="entry name" value="ACP-like_sf"/>
</dbReference>
<dbReference type="Gene3D" id="1.10.1200.10">
    <property type="entry name" value="ACP-like"/>
    <property type="match status" value="1"/>
</dbReference>
<evidence type="ECO:0000256" key="3">
    <source>
        <dbReference type="ARBA" id="ARBA00022679"/>
    </source>
</evidence>
<evidence type="ECO:0000256" key="2">
    <source>
        <dbReference type="ARBA" id="ARBA00022553"/>
    </source>
</evidence>
<evidence type="ECO:0000313" key="8">
    <source>
        <dbReference type="Proteomes" id="UP001596321"/>
    </source>
</evidence>
<evidence type="ECO:0000313" key="7">
    <source>
        <dbReference type="EMBL" id="MFC6500288.1"/>
    </source>
</evidence>
<dbReference type="EMBL" id="JBHSUW010000001">
    <property type="protein sequence ID" value="MFC6500288.1"/>
    <property type="molecule type" value="Genomic_DNA"/>
</dbReference>
<dbReference type="SMART" id="SM00823">
    <property type="entry name" value="PKS_PP"/>
    <property type="match status" value="1"/>
</dbReference>
<dbReference type="SUPFAM" id="SSF47336">
    <property type="entry name" value="ACP-like"/>
    <property type="match status" value="1"/>
</dbReference>
<organism evidence="7 8">
    <name type="scientific">Streptomyces plicatus</name>
    <dbReference type="NCBI Taxonomy" id="1922"/>
    <lineage>
        <taxon>Bacteria</taxon>
        <taxon>Bacillati</taxon>
        <taxon>Actinomycetota</taxon>
        <taxon>Actinomycetes</taxon>
        <taxon>Kitasatosporales</taxon>
        <taxon>Streptomycetaceae</taxon>
        <taxon>Streptomyces</taxon>
        <taxon>Streptomyces rochei group</taxon>
    </lineage>
</organism>
<dbReference type="PANTHER" id="PTHR43775:SF51">
    <property type="entry name" value="INACTIVE PHENOLPHTHIOCEROL SYNTHESIS POLYKETIDE SYNTHASE TYPE I PKS1-RELATED"/>
    <property type="match status" value="1"/>
</dbReference>
<dbReference type="PROSITE" id="PS00012">
    <property type="entry name" value="PHOSPHOPANTETHEINE"/>
    <property type="match status" value="1"/>
</dbReference>
<evidence type="ECO:0000256" key="1">
    <source>
        <dbReference type="ARBA" id="ARBA00022450"/>
    </source>
</evidence>
<name>A0ABW1XQQ4_STRPL</name>
<keyword evidence="4" id="KW-0511">Multifunctional enzyme</keyword>
<feature type="region of interest" description="Disordered" evidence="5">
    <location>
        <begin position="168"/>
        <end position="188"/>
    </location>
</feature>
<proteinExistence type="predicted"/>